<reference evidence="1 2" key="1">
    <citation type="submission" date="2018-07" db="EMBL/GenBank/DDBJ databases">
        <authorList>
            <person name="Bragdon E."/>
            <person name="Orellana H."/>
            <person name="Sterchele H."/>
            <person name="Molloy S.D."/>
            <person name="Garlena R.A."/>
            <person name="Russell D.A."/>
            <person name="Pope W.H."/>
            <person name="Jacobs-Sera D."/>
            <person name="Hatfull G.F."/>
        </authorList>
    </citation>
    <scope>NUCLEOTIDE SEQUENCE [LARGE SCALE GENOMIC DNA]</scope>
</reference>
<organism evidence="1 2">
    <name type="scientific">Gordonia phage Neville</name>
    <dbReference type="NCBI Taxonomy" id="2301693"/>
    <lineage>
        <taxon>Viruses</taxon>
        <taxon>Duplodnaviria</taxon>
        <taxon>Heunggongvirae</taxon>
        <taxon>Uroviricota</taxon>
        <taxon>Caudoviricetes</taxon>
        <taxon>Deeyouvirinae</taxon>
        <taxon>Nevillevirus</taxon>
        <taxon>Nevillevirus neville</taxon>
    </lineage>
</organism>
<evidence type="ECO:0000313" key="2">
    <source>
        <dbReference type="Proteomes" id="UP000261731"/>
    </source>
</evidence>
<gene>
    <name evidence="1" type="primary">54</name>
    <name evidence="1" type="ORF">SEA_NEVILLE_54</name>
</gene>
<dbReference type="RefSeq" id="YP_010245910.1">
    <property type="nucleotide sequence ID" value="NC_060131.1"/>
</dbReference>
<dbReference type="GeneID" id="70080426"/>
<evidence type="ECO:0000313" key="1">
    <source>
        <dbReference type="EMBL" id="AXQ64423.1"/>
    </source>
</evidence>
<dbReference type="Proteomes" id="UP000261731">
    <property type="component" value="Segment"/>
</dbReference>
<name>A0A385DY37_9CAUD</name>
<keyword evidence="2" id="KW-1185">Reference proteome</keyword>
<dbReference type="KEGG" id="vg:70080426"/>
<dbReference type="EMBL" id="MH651182">
    <property type="protein sequence ID" value="AXQ64423.1"/>
    <property type="molecule type" value="Genomic_DNA"/>
</dbReference>
<accession>A0A385DY37</accession>
<protein>
    <submittedName>
        <fullName evidence="1">Uncharacterized protein</fullName>
    </submittedName>
</protein>
<sequence>MVLKAAERLPMTPELEAKLVASVVELATANPEFVYEAPAGGAACLYTHKDEPSCLIGQALSKVGYTIEELYEFDHNEMRESDAGWILTELGASDEVALWALGVQTRQDDQVAWGNALWYTDEECGRPEVKVA</sequence>
<proteinExistence type="predicted"/>